<comment type="similarity">
    <text evidence="1">Belongs to the FHY3/FAR1 family.</text>
</comment>
<gene>
    <name evidence="2" type="ORF">Ahy_A10g049747</name>
</gene>
<dbReference type="GO" id="GO:0005634">
    <property type="term" value="C:nucleus"/>
    <property type="evidence" value="ECO:0007669"/>
    <property type="project" value="UniProtKB-SubCell"/>
</dbReference>
<proteinExistence type="inferred from homology"/>
<keyword evidence="1" id="KW-0479">Metal-binding</keyword>
<evidence type="ECO:0000256" key="1">
    <source>
        <dbReference type="RuleBase" id="RU367018"/>
    </source>
</evidence>
<name>A0A445B7U5_ARAHY</name>
<dbReference type="PANTHER" id="PTHR31669">
    <property type="entry name" value="PROTEIN FAR1-RELATED SEQUENCE 10-RELATED"/>
    <property type="match status" value="1"/>
</dbReference>
<comment type="caution">
    <text evidence="2">The sequence shown here is derived from an EMBL/GenBank/DDBJ whole genome shotgun (WGS) entry which is preliminary data.</text>
</comment>
<dbReference type="AlphaFoldDB" id="A0A445B7U5"/>
<dbReference type="EMBL" id="SDMP01000010">
    <property type="protein sequence ID" value="RYR34743.1"/>
    <property type="molecule type" value="Genomic_DNA"/>
</dbReference>
<protein>
    <recommendedName>
        <fullName evidence="1">Protein FAR1-RELATED SEQUENCE</fullName>
    </recommendedName>
</protein>
<comment type="function">
    <text evidence="1">Putative transcription activator involved in regulating light control of development.</text>
</comment>
<keyword evidence="1" id="KW-0539">Nucleus</keyword>
<evidence type="ECO:0000313" key="3">
    <source>
        <dbReference type="Proteomes" id="UP000289738"/>
    </source>
</evidence>
<evidence type="ECO:0000313" key="2">
    <source>
        <dbReference type="EMBL" id="RYR34743.1"/>
    </source>
</evidence>
<comment type="subcellular location">
    <subcellularLocation>
        <location evidence="1">Nucleus</location>
    </subcellularLocation>
</comment>
<keyword evidence="1" id="KW-0862">Zinc</keyword>
<dbReference type="Proteomes" id="UP000289738">
    <property type="component" value="Chromosome A10"/>
</dbReference>
<keyword evidence="3" id="KW-1185">Reference proteome</keyword>
<dbReference type="InterPro" id="IPR031052">
    <property type="entry name" value="FHY3/FAR1"/>
</dbReference>
<accession>A0A445B7U5</accession>
<organism evidence="2 3">
    <name type="scientific">Arachis hypogaea</name>
    <name type="common">Peanut</name>
    <dbReference type="NCBI Taxonomy" id="3818"/>
    <lineage>
        <taxon>Eukaryota</taxon>
        <taxon>Viridiplantae</taxon>
        <taxon>Streptophyta</taxon>
        <taxon>Embryophyta</taxon>
        <taxon>Tracheophyta</taxon>
        <taxon>Spermatophyta</taxon>
        <taxon>Magnoliopsida</taxon>
        <taxon>eudicotyledons</taxon>
        <taxon>Gunneridae</taxon>
        <taxon>Pentapetalae</taxon>
        <taxon>rosids</taxon>
        <taxon>fabids</taxon>
        <taxon>Fabales</taxon>
        <taxon>Fabaceae</taxon>
        <taxon>Papilionoideae</taxon>
        <taxon>50 kb inversion clade</taxon>
        <taxon>dalbergioids sensu lato</taxon>
        <taxon>Dalbergieae</taxon>
        <taxon>Pterocarpus clade</taxon>
        <taxon>Arachis</taxon>
    </lineage>
</organism>
<dbReference type="PANTHER" id="PTHR31669:SF251">
    <property type="entry name" value="PROTEIN FAR1-RELATED SEQUENCE"/>
    <property type="match status" value="1"/>
</dbReference>
<reference evidence="2 3" key="1">
    <citation type="submission" date="2019-01" db="EMBL/GenBank/DDBJ databases">
        <title>Sequencing of cultivated peanut Arachis hypogaea provides insights into genome evolution and oil improvement.</title>
        <authorList>
            <person name="Chen X."/>
        </authorList>
    </citation>
    <scope>NUCLEOTIDE SEQUENCE [LARGE SCALE GENOMIC DNA]</scope>
    <source>
        <strain evidence="3">cv. Fuhuasheng</strain>
        <tissue evidence="2">Leaves</tissue>
    </source>
</reference>
<sequence>MEIAEFKADWEDALDLWANQMHEKRKMWENAYLCDKFCAGFQTTSHYEGINAFVNKFSKSTHSILKMIQNLKIVVREYRNKEILLQFNSIHIVPVMTTCLKSIESAAARVYTKEVFSDVKKEIEKVGAVNLVRKRRCLNTMVYTLEEYRKPNMHIMACFGRMSGKLECQCNIW</sequence>
<dbReference type="GO" id="GO:0008270">
    <property type="term" value="F:zinc ion binding"/>
    <property type="evidence" value="ECO:0007669"/>
    <property type="project" value="UniProtKB-UniRule"/>
</dbReference>
<keyword evidence="1" id="KW-0863">Zinc-finger</keyword>
<dbReference type="GO" id="GO:0006355">
    <property type="term" value="P:regulation of DNA-templated transcription"/>
    <property type="evidence" value="ECO:0007669"/>
    <property type="project" value="UniProtKB-UniRule"/>
</dbReference>